<dbReference type="InterPro" id="IPR010162">
    <property type="entry name" value="PepT-like"/>
</dbReference>
<evidence type="ECO:0000256" key="4">
    <source>
        <dbReference type="ARBA" id="ARBA00022833"/>
    </source>
</evidence>
<dbReference type="Gene3D" id="3.40.630.10">
    <property type="entry name" value="Zn peptidases"/>
    <property type="match status" value="1"/>
</dbReference>
<dbReference type="EMBL" id="CP010311">
    <property type="protein sequence ID" value="AJF05919.1"/>
    <property type="molecule type" value="Genomic_DNA"/>
</dbReference>
<dbReference type="STRING" id="483547.GSUB_04165"/>
<keyword evidence="2 6" id="KW-0479">Metal-binding</keyword>
<dbReference type="Gene3D" id="3.30.70.360">
    <property type="match status" value="1"/>
</dbReference>
<comment type="similarity">
    <text evidence="5">Belongs to the peptidase M42 family.</text>
</comment>
<dbReference type="GO" id="GO:0004177">
    <property type="term" value="F:aminopeptidase activity"/>
    <property type="evidence" value="ECO:0007669"/>
    <property type="project" value="UniProtKB-UniRule"/>
</dbReference>
<evidence type="ECO:0000313" key="8">
    <source>
        <dbReference type="EMBL" id="AJF05919.1"/>
    </source>
</evidence>
<comment type="cofactor">
    <cofactor evidence="1">
        <name>Zn(2+)</name>
        <dbReference type="ChEBI" id="CHEBI:29105"/>
    </cofactor>
</comment>
<accession>A0A0B5FMP1</accession>
<evidence type="ECO:0000313" key="9">
    <source>
        <dbReference type="Proteomes" id="UP000035036"/>
    </source>
</evidence>
<dbReference type="OrthoDB" id="9809784at2"/>
<dbReference type="InterPro" id="IPR036264">
    <property type="entry name" value="Bact_exopeptidase_dim_dom"/>
</dbReference>
<evidence type="ECO:0000256" key="3">
    <source>
        <dbReference type="ARBA" id="ARBA00022801"/>
    </source>
</evidence>
<feature type="domain" description="Peptidase M20 dimerisation" evidence="7">
    <location>
        <begin position="181"/>
        <end position="271"/>
    </location>
</feature>
<dbReference type="PANTHER" id="PTHR42994:SF2">
    <property type="entry name" value="PEPTIDASE"/>
    <property type="match status" value="1"/>
</dbReference>
<comment type="cofactor">
    <cofactor evidence="6">
        <name>a divalent metal cation</name>
        <dbReference type="ChEBI" id="CHEBI:60240"/>
    </cofactor>
    <text evidence="6">Binds 2 divalent metal cations per subunit.</text>
</comment>
<proteinExistence type="inferred from homology"/>
<dbReference type="Pfam" id="PF07687">
    <property type="entry name" value="M20_dimer"/>
    <property type="match status" value="1"/>
</dbReference>
<dbReference type="AlphaFoldDB" id="A0A0B5FMP1"/>
<name>A0A0B5FMP1_9BACT</name>
<dbReference type="Proteomes" id="UP000035036">
    <property type="component" value="Chromosome"/>
</dbReference>
<dbReference type="Pfam" id="PF01546">
    <property type="entry name" value="Peptidase_M20"/>
    <property type="match status" value="1"/>
</dbReference>
<keyword evidence="4" id="KW-0862">Zinc</keyword>
<sequence>MANRQRIIDEFTRLASIASPSFHEGEIARYLTRRFQELGGEVFTDDAGTRIGAESGNLIVTFPAEGRDSEPLMLSVHMDMVEPAAGVKPVLNNGVFTSAGPTVLGADDKAGIVEIMEAIELLRERGIPRGPLEVVVTVCEEAGLLGAKNLDYSRLRSRRGLALDTTGIDLAIHRAPCADKLRFEITGRDSHAGIAPERGVSAIETAARAVTAMRLGRIDDETTANIGTIRGGQAINIVPRNVVLEGEVRSHDPAKLKSQGEHMIACFGQAAGEMSREIDGVMVRPEIRCEVISDYPVMHVPLESDMVALVRAAGEAIGHPLTVRAAGGGSDANIFNSHGIETLIVGTGMTHVHTEQESVRVTDMERVAEFLVEVMKRA</sequence>
<dbReference type="HOGENOM" id="CLU_021802_6_0_7"/>
<dbReference type="GO" id="GO:0046872">
    <property type="term" value="F:metal ion binding"/>
    <property type="evidence" value="ECO:0007669"/>
    <property type="project" value="UniProtKB-UniRule"/>
</dbReference>
<reference evidence="8 9" key="1">
    <citation type="journal article" date="2015" name="Genome Announc.">
        <title>Genomes of Geoalkalibacter ferrihydriticus Z-0531T and Geoalkalibacter subterraneus Red1T, Two Haloalkaliphilic Metal-Reducing Deltaproteobacteria.</title>
        <authorList>
            <person name="Badalamenti J.P."/>
            <person name="Krajmalnik-Brown R."/>
            <person name="Torres C.I."/>
            <person name="Bond D.R."/>
        </authorList>
    </citation>
    <scope>NUCLEOTIDE SEQUENCE [LARGE SCALE GENOMIC DNA]</scope>
    <source>
        <strain evidence="8 9">Red1</strain>
    </source>
</reference>
<keyword evidence="9" id="KW-1185">Reference proteome</keyword>
<dbReference type="PIRSF" id="PIRSF001123">
    <property type="entry name" value="PepA_GA"/>
    <property type="match status" value="1"/>
</dbReference>
<dbReference type="NCBIfam" id="TIGR01883">
    <property type="entry name" value="PepT-like"/>
    <property type="match status" value="1"/>
</dbReference>
<feature type="binding site" evidence="6">
    <location>
        <position position="353"/>
    </location>
    <ligand>
        <name>Zn(2+)</name>
        <dbReference type="ChEBI" id="CHEBI:29105"/>
        <label>2</label>
    </ligand>
</feature>
<gene>
    <name evidence="8" type="ORF">GSUB_04165</name>
</gene>
<dbReference type="InterPro" id="IPR002933">
    <property type="entry name" value="Peptidase_M20"/>
</dbReference>
<organism evidence="8 9">
    <name type="scientific">Geoalkalibacter subterraneus</name>
    <dbReference type="NCBI Taxonomy" id="483547"/>
    <lineage>
        <taxon>Bacteria</taxon>
        <taxon>Pseudomonadati</taxon>
        <taxon>Thermodesulfobacteriota</taxon>
        <taxon>Desulfuromonadia</taxon>
        <taxon>Desulfuromonadales</taxon>
        <taxon>Geoalkalibacteraceae</taxon>
        <taxon>Geoalkalibacter</taxon>
    </lineage>
</organism>
<evidence type="ECO:0000256" key="2">
    <source>
        <dbReference type="ARBA" id="ARBA00022723"/>
    </source>
</evidence>
<evidence type="ECO:0000256" key="5">
    <source>
        <dbReference type="PIRNR" id="PIRNR001123"/>
    </source>
</evidence>
<evidence type="ECO:0000256" key="1">
    <source>
        <dbReference type="ARBA" id="ARBA00001947"/>
    </source>
</evidence>
<evidence type="ECO:0000256" key="6">
    <source>
        <dbReference type="PIRSR" id="PIRSR001123-2"/>
    </source>
</evidence>
<dbReference type="SUPFAM" id="SSF53187">
    <property type="entry name" value="Zn-dependent exopeptidases"/>
    <property type="match status" value="1"/>
</dbReference>
<dbReference type="PANTHER" id="PTHR42994">
    <property type="entry name" value="PEPTIDASE T"/>
    <property type="match status" value="1"/>
</dbReference>
<dbReference type="InterPro" id="IPR008007">
    <property type="entry name" value="Peptidase_M42"/>
</dbReference>
<dbReference type="KEGG" id="gsb:GSUB_04165"/>
<dbReference type="InterPro" id="IPR011650">
    <property type="entry name" value="Peptidase_M20_dimer"/>
</dbReference>
<dbReference type="RefSeq" id="WP_040199331.1">
    <property type="nucleotide sequence ID" value="NZ_CP010311.1"/>
</dbReference>
<evidence type="ECO:0000259" key="7">
    <source>
        <dbReference type="Pfam" id="PF07687"/>
    </source>
</evidence>
<protein>
    <submittedName>
        <fullName evidence="8">Peptidase M20</fullName>
    </submittedName>
</protein>
<keyword evidence="3" id="KW-0378">Hydrolase</keyword>
<dbReference type="SUPFAM" id="SSF55031">
    <property type="entry name" value="Bacterial exopeptidase dimerisation domain"/>
    <property type="match status" value="1"/>
</dbReference>